<dbReference type="Gene3D" id="3.40.50.720">
    <property type="entry name" value="NAD(P)-binding Rossmann-like Domain"/>
    <property type="match status" value="1"/>
</dbReference>
<proteinExistence type="inferred from homology"/>
<dbReference type="EMBL" id="DXHL01000016">
    <property type="protein sequence ID" value="HIW10428.1"/>
    <property type="molecule type" value="Genomic_DNA"/>
</dbReference>
<comment type="similarity">
    <text evidence="1 3">Belongs to the short-chain dehydrogenases/reductases (SDR) family.</text>
</comment>
<dbReference type="Proteomes" id="UP000823926">
    <property type="component" value="Unassembled WGS sequence"/>
</dbReference>
<dbReference type="Pfam" id="PF00106">
    <property type="entry name" value="adh_short"/>
    <property type="match status" value="1"/>
</dbReference>
<name>A0A9D1TXG0_9BACT</name>
<dbReference type="PANTHER" id="PTHR42901:SF1">
    <property type="entry name" value="ALCOHOL DEHYDROGENASE"/>
    <property type="match status" value="1"/>
</dbReference>
<sequence length="248" mass="27509">MITGATSGIGEATARRLGALGYRLIITGRRSHRLEQVKRSIEAEYAVEVLALSFDVRERDAVERTLGSLSEEWTNIDVLVNNAGLAAGLEHIDEGDPDDWDRMIDTNVKGLLYVTRQVAPLMVARHTGHIINIGSIAGRETYENGAVYCASKHAVNALSQGMRIDLLKHGIKVSQIRPGMVNTEFSTVRFHGDRERADAVYTGVTPLTGDDIARVIEWLVSLPPHMNINDIEVMPSRQADAFYTWRDE</sequence>
<evidence type="ECO:0000256" key="1">
    <source>
        <dbReference type="ARBA" id="ARBA00006484"/>
    </source>
</evidence>
<dbReference type="InterPro" id="IPR002347">
    <property type="entry name" value="SDR_fam"/>
</dbReference>
<gene>
    <name evidence="4" type="ORF">H9888_02900</name>
</gene>
<reference evidence="4" key="1">
    <citation type="journal article" date="2021" name="PeerJ">
        <title>Extensive microbial diversity within the chicken gut microbiome revealed by metagenomics and culture.</title>
        <authorList>
            <person name="Gilroy R."/>
            <person name="Ravi A."/>
            <person name="Getino M."/>
            <person name="Pursley I."/>
            <person name="Horton D.L."/>
            <person name="Alikhan N.F."/>
            <person name="Baker D."/>
            <person name="Gharbi K."/>
            <person name="Hall N."/>
            <person name="Watson M."/>
            <person name="Adriaenssens E.M."/>
            <person name="Foster-Nyarko E."/>
            <person name="Jarju S."/>
            <person name="Secka A."/>
            <person name="Antonio M."/>
            <person name="Oren A."/>
            <person name="Chaudhuri R.R."/>
            <person name="La Ragione R."/>
            <person name="Hildebrand F."/>
            <person name="Pallen M.J."/>
        </authorList>
    </citation>
    <scope>NUCLEOTIDE SEQUENCE</scope>
    <source>
        <strain evidence="4">ChiBcec15-1070</strain>
    </source>
</reference>
<accession>A0A9D1TXG0</accession>
<evidence type="ECO:0000313" key="5">
    <source>
        <dbReference type="Proteomes" id="UP000823926"/>
    </source>
</evidence>
<dbReference type="InterPro" id="IPR036291">
    <property type="entry name" value="NAD(P)-bd_dom_sf"/>
</dbReference>
<protein>
    <submittedName>
        <fullName evidence="4">SDR family NAD(P)-dependent oxidoreductase</fullName>
    </submittedName>
</protein>
<evidence type="ECO:0000313" key="4">
    <source>
        <dbReference type="EMBL" id="HIW10428.1"/>
    </source>
</evidence>
<dbReference type="GO" id="GO:0016616">
    <property type="term" value="F:oxidoreductase activity, acting on the CH-OH group of donors, NAD or NADP as acceptor"/>
    <property type="evidence" value="ECO:0007669"/>
    <property type="project" value="UniProtKB-ARBA"/>
</dbReference>
<dbReference type="AlphaFoldDB" id="A0A9D1TXG0"/>
<dbReference type="FunFam" id="3.40.50.720:FF:000047">
    <property type="entry name" value="NADP-dependent L-serine/L-allo-threonine dehydrogenase"/>
    <property type="match status" value="1"/>
</dbReference>
<dbReference type="PRINTS" id="PR00080">
    <property type="entry name" value="SDRFAMILY"/>
</dbReference>
<evidence type="ECO:0000256" key="3">
    <source>
        <dbReference type="RuleBase" id="RU000363"/>
    </source>
</evidence>
<dbReference type="SUPFAM" id="SSF51735">
    <property type="entry name" value="NAD(P)-binding Rossmann-fold domains"/>
    <property type="match status" value="1"/>
</dbReference>
<organism evidence="4 5">
    <name type="scientific">Candidatus Rikenella faecigallinarum</name>
    <dbReference type="NCBI Taxonomy" id="2838745"/>
    <lineage>
        <taxon>Bacteria</taxon>
        <taxon>Pseudomonadati</taxon>
        <taxon>Bacteroidota</taxon>
        <taxon>Bacteroidia</taxon>
        <taxon>Bacteroidales</taxon>
        <taxon>Rikenellaceae</taxon>
        <taxon>Rikenella</taxon>
    </lineage>
</organism>
<dbReference type="PRINTS" id="PR00081">
    <property type="entry name" value="GDHRDH"/>
</dbReference>
<dbReference type="PROSITE" id="PS00061">
    <property type="entry name" value="ADH_SHORT"/>
    <property type="match status" value="1"/>
</dbReference>
<dbReference type="PANTHER" id="PTHR42901">
    <property type="entry name" value="ALCOHOL DEHYDROGENASE"/>
    <property type="match status" value="1"/>
</dbReference>
<keyword evidence="2" id="KW-0560">Oxidoreductase</keyword>
<comment type="caution">
    <text evidence="4">The sequence shown here is derived from an EMBL/GenBank/DDBJ whole genome shotgun (WGS) entry which is preliminary data.</text>
</comment>
<dbReference type="InterPro" id="IPR020904">
    <property type="entry name" value="Sc_DH/Rdtase_CS"/>
</dbReference>
<reference evidence="4" key="2">
    <citation type="submission" date="2021-04" db="EMBL/GenBank/DDBJ databases">
        <authorList>
            <person name="Gilroy R."/>
        </authorList>
    </citation>
    <scope>NUCLEOTIDE SEQUENCE</scope>
    <source>
        <strain evidence="4">ChiBcec15-1070</strain>
    </source>
</reference>
<evidence type="ECO:0000256" key="2">
    <source>
        <dbReference type="ARBA" id="ARBA00023002"/>
    </source>
</evidence>